<dbReference type="OrthoDB" id="2285139at2759"/>
<protein>
    <submittedName>
        <fullName evidence="2">Uncharacterized protein</fullName>
    </submittedName>
</protein>
<dbReference type="AlphaFoldDB" id="A0A1X2H567"/>
<evidence type="ECO:0000313" key="2">
    <source>
        <dbReference type="EMBL" id="ORY93120.1"/>
    </source>
</evidence>
<comment type="caution">
    <text evidence="2">The sequence shown here is derived from an EMBL/GenBank/DDBJ whole genome shotgun (WGS) entry which is preliminary data.</text>
</comment>
<reference evidence="2 3" key="1">
    <citation type="submission" date="2016-07" db="EMBL/GenBank/DDBJ databases">
        <title>Pervasive Adenine N6-methylation of Active Genes in Fungi.</title>
        <authorList>
            <consortium name="DOE Joint Genome Institute"/>
            <person name="Mondo S.J."/>
            <person name="Dannebaum R.O."/>
            <person name="Kuo R.C."/>
            <person name="Labutti K."/>
            <person name="Haridas S."/>
            <person name="Kuo A."/>
            <person name="Salamov A."/>
            <person name="Ahrendt S.R."/>
            <person name="Lipzen A."/>
            <person name="Sullivan W."/>
            <person name="Andreopoulos W.B."/>
            <person name="Clum A."/>
            <person name="Lindquist E."/>
            <person name="Daum C."/>
            <person name="Ramamoorthy G.K."/>
            <person name="Gryganskyi A."/>
            <person name="Culley D."/>
            <person name="Magnuson J.K."/>
            <person name="James T.Y."/>
            <person name="O'Malley M.A."/>
            <person name="Stajich J.E."/>
            <person name="Spatafora J.W."/>
            <person name="Visel A."/>
            <person name="Grigoriev I.V."/>
        </authorList>
    </citation>
    <scope>NUCLEOTIDE SEQUENCE [LARGE SCALE GENOMIC DNA]</scope>
    <source>
        <strain evidence="2 3">NRRL 2496</strain>
    </source>
</reference>
<feature type="compositionally biased region" description="Polar residues" evidence="1">
    <location>
        <begin position="217"/>
        <end position="227"/>
    </location>
</feature>
<dbReference type="InParanoid" id="A0A1X2H567"/>
<proteinExistence type="predicted"/>
<feature type="compositionally biased region" description="Basic and acidic residues" evidence="1">
    <location>
        <begin position="24"/>
        <end position="36"/>
    </location>
</feature>
<feature type="compositionally biased region" description="Polar residues" evidence="1">
    <location>
        <begin position="37"/>
        <end position="49"/>
    </location>
</feature>
<organism evidence="2 3">
    <name type="scientific">Syncephalastrum racemosum</name>
    <name type="common">Filamentous fungus</name>
    <dbReference type="NCBI Taxonomy" id="13706"/>
    <lineage>
        <taxon>Eukaryota</taxon>
        <taxon>Fungi</taxon>
        <taxon>Fungi incertae sedis</taxon>
        <taxon>Mucoromycota</taxon>
        <taxon>Mucoromycotina</taxon>
        <taxon>Mucoromycetes</taxon>
        <taxon>Mucorales</taxon>
        <taxon>Syncephalastraceae</taxon>
        <taxon>Syncephalastrum</taxon>
    </lineage>
</organism>
<feature type="compositionally biased region" description="Low complexity" evidence="1">
    <location>
        <begin position="125"/>
        <end position="142"/>
    </location>
</feature>
<evidence type="ECO:0000256" key="1">
    <source>
        <dbReference type="SAM" id="MobiDB-lite"/>
    </source>
</evidence>
<feature type="region of interest" description="Disordered" evidence="1">
    <location>
        <begin position="123"/>
        <end position="142"/>
    </location>
</feature>
<feature type="region of interest" description="Disordered" evidence="1">
    <location>
        <begin position="1"/>
        <end position="104"/>
    </location>
</feature>
<gene>
    <name evidence="2" type="ORF">BCR43DRAFT_517391</name>
</gene>
<dbReference type="Proteomes" id="UP000242180">
    <property type="component" value="Unassembled WGS sequence"/>
</dbReference>
<dbReference type="EMBL" id="MCGN01000009">
    <property type="protein sequence ID" value="ORY93120.1"/>
    <property type="molecule type" value="Genomic_DNA"/>
</dbReference>
<accession>A0A1X2H567</accession>
<sequence length="258" mass="28126">MSQLECPAVNMSASSPDIALSSKIEIHRPSFKEQRVDSSSTTHGDTYPTNDMLFQKETCSNAADDQESGRPANSSNAGAPADGDNKQKNHSASPKGHHPPLTISIDNSINRFKRMKSFQRLFGGSSHSMATSRTSSPSTALSSPMFSLPSSCTTASSCCMSPTGAFISTPSIIRQYPPKPLQYSVDISPAPELLKTRRSCTLRTPPAMVDDHPASQARRSSAPLQQQETRTLKRLYPIRPDAVEAAAKDHLYHIYQFQ</sequence>
<evidence type="ECO:0000313" key="3">
    <source>
        <dbReference type="Proteomes" id="UP000242180"/>
    </source>
</evidence>
<keyword evidence="3" id="KW-1185">Reference proteome</keyword>
<feature type="region of interest" description="Disordered" evidence="1">
    <location>
        <begin position="203"/>
        <end position="227"/>
    </location>
</feature>
<name>A0A1X2H567_SYNRA</name>